<feature type="signal peptide" evidence="1">
    <location>
        <begin position="1"/>
        <end position="20"/>
    </location>
</feature>
<gene>
    <name evidence="2" type="ORF">J7T54_007563</name>
</gene>
<evidence type="ECO:0000256" key="1">
    <source>
        <dbReference type="SAM" id="SignalP"/>
    </source>
</evidence>
<name>A0A9P9XWU5_9HYPO</name>
<proteinExistence type="predicted"/>
<dbReference type="EMBL" id="JAGIXG020000052">
    <property type="protein sequence ID" value="KAI6779108.1"/>
    <property type="molecule type" value="Genomic_DNA"/>
</dbReference>
<evidence type="ECO:0000313" key="2">
    <source>
        <dbReference type="EMBL" id="KAI6779108.1"/>
    </source>
</evidence>
<dbReference type="RefSeq" id="XP_051359964.1">
    <property type="nucleotide sequence ID" value="XM_051508971.1"/>
</dbReference>
<comment type="caution">
    <text evidence="2">The sequence shown here is derived from an EMBL/GenBank/DDBJ whole genome shotgun (WGS) entry which is preliminary data.</text>
</comment>
<keyword evidence="1" id="KW-0732">Signal</keyword>
<sequence length="82" mass="9127">MTFIGFCQGLFGWLMGFISPYMINPNAGNLGAKAGVNSRKFTEVVGQLRQTSDVKVIIEETSARCLRRQLENETKQGRKPCS</sequence>
<protein>
    <submittedName>
        <fullName evidence="2">Uncharacterized protein</fullName>
    </submittedName>
</protein>
<organism evidence="2 3">
    <name type="scientific">Emericellopsis cladophorae</name>
    <dbReference type="NCBI Taxonomy" id="2686198"/>
    <lineage>
        <taxon>Eukaryota</taxon>
        <taxon>Fungi</taxon>
        <taxon>Dikarya</taxon>
        <taxon>Ascomycota</taxon>
        <taxon>Pezizomycotina</taxon>
        <taxon>Sordariomycetes</taxon>
        <taxon>Hypocreomycetidae</taxon>
        <taxon>Hypocreales</taxon>
        <taxon>Bionectriaceae</taxon>
        <taxon>Emericellopsis</taxon>
    </lineage>
</organism>
<reference evidence="2" key="1">
    <citation type="journal article" date="2021" name="J Fungi (Basel)">
        <title>Genomic and Metabolomic Analyses of the Marine Fungus Emericellopsis cladophorae: Insights into Saltwater Adaptability Mechanisms and Its Biosynthetic Potential.</title>
        <authorList>
            <person name="Goncalves M.F.M."/>
            <person name="Hilario S."/>
            <person name="Van de Peer Y."/>
            <person name="Esteves A.C."/>
            <person name="Alves A."/>
        </authorList>
    </citation>
    <scope>NUCLEOTIDE SEQUENCE</scope>
    <source>
        <strain evidence="2">MUM 19.33</strain>
    </source>
</reference>
<dbReference type="AlphaFoldDB" id="A0A9P9XWU5"/>
<evidence type="ECO:0000313" key="3">
    <source>
        <dbReference type="Proteomes" id="UP001055219"/>
    </source>
</evidence>
<dbReference type="Proteomes" id="UP001055219">
    <property type="component" value="Unassembled WGS sequence"/>
</dbReference>
<dbReference type="GeneID" id="75834037"/>
<feature type="chain" id="PRO_5040309490" evidence="1">
    <location>
        <begin position="21"/>
        <end position="82"/>
    </location>
</feature>
<accession>A0A9P9XWU5</accession>
<reference evidence="2" key="2">
    <citation type="submission" date="2022-07" db="EMBL/GenBank/DDBJ databases">
        <authorList>
            <person name="Goncalves M.F.M."/>
            <person name="Hilario S."/>
            <person name="Van De Peer Y."/>
            <person name="Esteves A.C."/>
            <person name="Alves A."/>
        </authorList>
    </citation>
    <scope>NUCLEOTIDE SEQUENCE</scope>
    <source>
        <strain evidence="2">MUM 19.33</strain>
    </source>
</reference>
<keyword evidence="3" id="KW-1185">Reference proteome</keyword>